<accession>A0A4Z2HU81</accession>
<comment type="caution">
    <text evidence="2">The sequence shown here is derived from an EMBL/GenBank/DDBJ whole genome shotgun (WGS) entry which is preliminary data.</text>
</comment>
<proteinExistence type="predicted"/>
<evidence type="ECO:0000256" key="1">
    <source>
        <dbReference type="SAM" id="MobiDB-lite"/>
    </source>
</evidence>
<dbReference type="EMBL" id="SRLO01000176">
    <property type="protein sequence ID" value="TNN69396.1"/>
    <property type="molecule type" value="Genomic_DNA"/>
</dbReference>
<sequence length="79" mass="8203">MALLSLANIYNTGRHDAPGLAVGVVTLHGVEGLESVSAAHHVQTAVEDRDTKLQPPSTHGGYLPPRVPTQAVLLDTSGP</sequence>
<evidence type="ECO:0000313" key="2">
    <source>
        <dbReference type="EMBL" id="TNN69396.1"/>
    </source>
</evidence>
<evidence type="ECO:0000313" key="3">
    <source>
        <dbReference type="Proteomes" id="UP000314294"/>
    </source>
</evidence>
<reference evidence="2 3" key="1">
    <citation type="submission" date="2019-03" db="EMBL/GenBank/DDBJ databases">
        <title>First draft genome of Liparis tanakae, snailfish: a comprehensive survey of snailfish specific genes.</title>
        <authorList>
            <person name="Kim W."/>
            <person name="Song I."/>
            <person name="Jeong J.-H."/>
            <person name="Kim D."/>
            <person name="Kim S."/>
            <person name="Ryu S."/>
            <person name="Song J.Y."/>
            <person name="Lee S.K."/>
        </authorList>
    </citation>
    <scope>NUCLEOTIDE SEQUENCE [LARGE SCALE GENOMIC DNA]</scope>
    <source>
        <tissue evidence="2">Muscle</tissue>
    </source>
</reference>
<gene>
    <name evidence="2" type="ORF">EYF80_020397</name>
</gene>
<dbReference type="Proteomes" id="UP000314294">
    <property type="component" value="Unassembled WGS sequence"/>
</dbReference>
<feature type="region of interest" description="Disordered" evidence="1">
    <location>
        <begin position="48"/>
        <end position="67"/>
    </location>
</feature>
<organism evidence="2 3">
    <name type="scientific">Liparis tanakae</name>
    <name type="common">Tanaka's snailfish</name>
    <dbReference type="NCBI Taxonomy" id="230148"/>
    <lineage>
        <taxon>Eukaryota</taxon>
        <taxon>Metazoa</taxon>
        <taxon>Chordata</taxon>
        <taxon>Craniata</taxon>
        <taxon>Vertebrata</taxon>
        <taxon>Euteleostomi</taxon>
        <taxon>Actinopterygii</taxon>
        <taxon>Neopterygii</taxon>
        <taxon>Teleostei</taxon>
        <taxon>Neoteleostei</taxon>
        <taxon>Acanthomorphata</taxon>
        <taxon>Eupercaria</taxon>
        <taxon>Perciformes</taxon>
        <taxon>Cottioidei</taxon>
        <taxon>Cottales</taxon>
        <taxon>Liparidae</taxon>
        <taxon>Liparis</taxon>
    </lineage>
</organism>
<protein>
    <submittedName>
        <fullName evidence="2">Uncharacterized protein</fullName>
    </submittedName>
</protein>
<dbReference type="AlphaFoldDB" id="A0A4Z2HU81"/>
<keyword evidence="3" id="KW-1185">Reference proteome</keyword>
<name>A0A4Z2HU81_9TELE</name>